<dbReference type="InterPro" id="IPR002052">
    <property type="entry name" value="DNA_methylase_N6_adenine_CS"/>
</dbReference>
<organism evidence="2 3">
    <name type="scientific">Modicella reniformis</name>
    <dbReference type="NCBI Taxonomy" id="1440133"/>
    <lineage>
        <taxon>Eukaryota</taxon>
        <taxon>Fungi</taxon>
        <taxon>Fungi incertae sedis</taxon>
        <taxon>Mucoromycota</taxon>
        <taxon>Mortierellomycotina</taxon>
        <taxon>Mortierellomycetes</taxon>
        <taxon>Mortierellales</taxon>
        <taxon>Mortierellaceae</taxon>
        <taxon>Modicella</taxon>
    </lineage>
</organism>
<evidence type="ECO:0000313" key="2">
    <source>
        <dbReference type="EMBL" id="KAF9960278.1"/>
    </source>
</evidence>
<comment type="similarity">
    <text evidence="1">Belongs to the MT-A70-like family.</text>
</comment>
<dbReference type="OrthoDB" id="61116at2759"/>
<dbReference type="GO" id="GO:0032259">
    <property type="term" value="P:methylation"/>
    <property type="evidence" value="ECO:0007669"/>
    <property type="project" value="UniProtKB-KW"/>
</dbReference>
<dbReference type="PANTHER" id="PTHR12829:SF4">
    <property type="entry name" value="N(6)-ADENINE-SPECIFIC METHYLTRANSFERASE METTL4"/>
    <property type="match status" value="1"/>
</dbReference>
<sequence length="477" mass="53880">MRSVIRRRESCLLEPIQEPVPGWHVRPGTVRVAQPYDSNTSSTSTQDCQPGTATVIDVQHSLQLTDPRQNKRQKRSKTDTFNTHDHVQEDLVQWIKIEFRSLIEQDVSQAWIQAMQNDYFYGTLVDAPASNTFALDLVKLQPTLEMLRSGFTSTSGGDSRTDEEDPTFDKLELEKGSQQLDLGDIYKVLVMNNHSEPALIAFLTEDRPQYLIPPHSGFVVSDLDRIHGLKGVGLVSASQRGGFDIVVMDPPWHNASVDRMSHYGTMDIYDLFKIPIPDLVRAKDEHGKGGIVAVWITNRAKVKKVVVDKLFPSWGLELVAHWFWLKVTTHGEPVLSLDNKHRRPYESILIGRQTKSTALPSATLEINRKLLVSVPAQHSRKPSINVLLEEEFFSQNPFPETEHSTNPPDTACLDSRKKLPLNKLELFARNLEEGVLSWGNEPIRHQYCGRGFNGDKMIQDGYLIPSVPSSIRSFDAD</sequence>
<reference evidence="2" key="1">
    <citation type="journal article" date="2020" name="Fungal Divers.">
        <title>Resolving the Mortierellaceae phylogeny through synthesis of multi-gene phylogenetics and phylogenomics.</title>
        <authorList>
            <person name="Vandepol N."/>
            <person name="Liber J."/>
            <person name="Desiro A."/>
            <person name="Na H."/>
            <person name="Kennedy M."/>
            <person name="Barry K."/>
            <person name="Grigoriev I.V."/>
            <person name="Miller A.N."/>
            <person name="O'Donnell K."/>
            <person name="Stajich J.E."/>
            <person name="Bonito G."/>
        </authorList>
    </citation>
    <scope>NUCLEOTIDE SEQUENCE</scope>
    <source>
        <strain evidence="2">MES-2147</strain>
    </source>
</reference>
<dbReference type="GO" id="GO:0003676">
    <property type="term" value="F:nucleic acid binding"/>
    <property type="evidence" value="ECO:0007669"/>
    <property type="project" value="InterPro"/>
</dbReference>
<accession>A0A9P6J3M6</accession>
<dbReference type="GO" id="GO:0005634">
    <property type="term" value="C:nucleus"/>
    <property type="evidence" value="ECO:0007669"/>
    <property type="project" value="TreeGrafter"/>
</dbReference>
<keyword evidence="2" id="KW-0808">Transferase</keyword>
<proteinExistence type="inferred from homology"/>
<comment type="caution">
    <text evidence="2">The sequence shown here is derived from an EMBL/GenBank/DDBJ whole genome shotgun (WGS) entry which is preliminary data.</text>
</comment>
<dbReference type="InterPro" id="IPR029063">
    <property type="entry name" value="SAM-dependent_MTases_sf"/>
</dbReference>
<dbReference type="Proteomes" id="UP000749646">
    <property type="component" value="Unassembled WGS sequence"/>
</dbReference>
<dbReference type="GO" id="GO:0008168">
    <property type="term" value="F:methyltransferase activity"/>
    <property type="evidence" value="ECO:0007669"/>
    <property type="project" value="UniProtKB-KW"/>
</dbReference>
<dbReference type="InterPro" id="IPR007757">
    <property type="entry name" value="MT-A70-like"/>
</dbReference>
<protein>
    <submittedName>
        <fullName evidence="2">Methyltransferase-like protein 4</fullName>
    </submittedName>
</protein>
<dbReference type="PROSITE" id="PS51143">
    <property type="entry name" value="MT_A70"/>
    <property type="match status" value="1"/>
</dbReference>
<dbReference type="PROSITE" id="PS00092">
    <property type="entry name" value="N6_MTASE"/>
    <property type="match status" value="1"/>
</dbReference>
<keyword evidence="2" id="KW-0489">Methyltransferase</keyword>
<evidence type="ECO:0000313" key="3">
    <source>
        <dbReference type="Proteomes" id="UP000749646"/>
    </source>
</evidence>
<dbReference type="AlphaFoldDB" id="A0A9P6J3M6"/>
<dbReference type="PANTHER" id="PTHR12829">
    <property type="entry name" value="N6-ADENOSINE-METHYLTRANSFERASE"/>
    <property type="match status" value="1"/>
</dbReference>
<evidence type="ECO:0000256" key="1">
    <source>
        <dbReference type="PROSITE-ProRule" id="PRU00489"/>
    </source>
</evidence>
<dbReference type="EMBL" id="JAAAHW010006470">
    <property type="protein sequence ID" value="KAF9960278.1"/>
    <property type="molecule type" value="Genomic_DNA"/>
</dbReference>
<gene>
    <name evidence="2" type="primary">METTL4</name>
    <name evidence="2" type="ORF">BGZ65_012546</name>
</gene>
<keyword evidence="3" id="KW-1185">Reference proteome</keyword>
<dbReference type="SUPFAM" id="SSF53335">
    <property type="entry name" value="S-adenosyl-L-methionine-dependent methyltransferases"/>
    <property type="match status" value="1"/>
</dbReference>
<dbReference type="Pfam" id="PF05063">
    <property type="entry name" value="MT-A70"/>
    <property type="match status" value="1"/>
</dbReference>
<name>A0A9P6J3M6_9FUNG</name>